<comment type="caution">
    <text evidence="4">The sequence shown here is derived from an EMBL/GenBank/DDBJ whole genome shotgun (WGS) entry which is preliminary data.</text>
</comment>
<organism evidence="4 5">
    <name type="scientific">Pisum sativum</name>
    <name type="common">Garden pea</name>
    <name type="synonym">Lathyrus oleraceus</name>
    <dbReference type="NCBI Taxonomy" id="3888"/>
    <lineage>
        <taxon>Eukaryota</taxon>
        <taxon>Viridiplantae</taxon>
        <taxon>Streptophyta</taxon>
        <taxon>Embryophyta</taxon>
        <taxon>Tracheophyta</taxon>
        <taxon>Spermatophyta</taxon>
        <taxon>Magnoliopsida</taxon>
        <taxon>eudicotyledons</taxon>
        <taxon>Gunneridae</taxon>
        <taxon>Pentapetalae</taxon>
        <taxon>rosids</taxon>
        <taxon>fabids</taxon>
        <taxon>Fabales</taxon>
        <taxon>Fabaceae</taxon>
        <taxon>Papilionoideae</taxon>
        <taxon>50 kb inversion clade</taxon>
        <taxon>NPAAA clade</taxon>
        <taxon>Hologalegina</taxon>
        <taxon>IRL clade</taxon>
        <taxon>Fabeae</taxon>
        <taxon>Lathyrus</taxon>
    </lineage>
</organism>
<reference evidence="4 5" key="1">
    <citation type="journal article" date="2022" name="Nat. Genet.">
        <title>Improved pea reference genome and pan-genome highlight genomic features and evolutionary characteristics.</title>
        <authorList>
            <person name="Yang T."/>
            <person name="Liu R."/>
            <person name="Luo Y."/>
            <person name="Hu S."/>
            <person name="Wang D."/>
            <person name="Wang C."/>
            <person name="Pandey M.K."/>
            <person name="Ge S."/>
            <person name="Xu Q."/>
            <person name="Li N."/>
            <person name="Li G."/>
            <person name="Huang Y."/>
            <person name="Saxena R.K."/>
            <person name="Ji Y."/>
            <person name="Li M."/>
            <person name="Yan X."/>
            <person name="He Y."/>
            <person name="Liu Y."/>
            <person name="Wang X."/>
            <person name="Xiang C."/>
            <person name="Varshney R.K."/>
            <person name="Ding H."/>
            <person name="Gao S."/>
            <person name="Zong X."/>
        </authorList>
    </citation>
    <scope>NUCLEOTIDE SEQUENCE [LARGE SCALE GENOMIC DNA]</scope>
    <source>
        <strain evidence="4 5">cv. Zhongwan 6</strain>
    </source>
</reference>
<protein>
    <recommendedName>
        <fullName evidence="3">DUF7745 domain-containing protein</fullName>
    </recommendedName>
</protein>
<feature type="domain" description="DUF7745" evidence="3">
    <location>
        <begin position="22"/>
        <end position="320"/>
    </location>
</feature>
<keyword evidence="5" id="KW-1185">Reference proteome</keyword>
<feature type="coiled-coil region" evidence="1">
    <location>
        <begin position="434"/>
        <end position="497"/>
    </location>
</feature>
<evidence type="ECO:0000313" key="4">
    <source>
        <dbReference type="EMBL" id="KAI5419052.1"/>
    </source>
</evidence>
<dbReference type="Gramene" id="Psat04G0330600-T1">
    <property type="protein sequence ID" value="KAI5419052.1"/>
    <property type="gene ID" value="KIW84_043306"/>
</dbReference>
<dbReference type="InterPro" id="IPR056647">
    <property type="entry name" value="DUF7745"/>
</dbReference>
<keyword evidence="2" id="KW-0472">Membrane</keyword>
<gene>
    <name evidence="4" type="ORF">KIW84_043306</name>
</gene>
<name>A0A9D4XEW8_PEA</name>
<dbReference type="Pfam" id="PF24924">
    <property type="entry name" value="DUF7745"/>
    <property type="match status" value="1"/>
</dbReference>
<keyword evidence="2" id="KW-0812">Transmembrane</keyword>
<keyword evidence="1" id="KW-0175">Coiled coil</keyword>
<evidence type="ECO:0000313" key="5">
    <source>
        <dbReference type="Proteomes" id="UP001058974"/>
    </source>
</evidence>
<keyword evidence="2" id="KW-1133">Transmembrane helix</keyword>
<sequence>MDIGRKRHVAYKFPVVCLEPIQQLMKLMDHDSLEGFRKDYGLILSFVTVLSKDQHDALFTLLQFYDPPLRCFTFPDYILVPTLEEIASFLRVPIRSQLLFYSSEFLPDLSMVASAIYLGKSVLKANMCQKGGVSGFHLSFLLGEAKKKLEDGDQRGFNVVLALCVYGIVLFPNVAKFVDMDAIRLFVLGNPVPTLLGDFFHSVHHRNENRKGGLLNCCAPLFYKWFSSHLPKSGAFVDVEDSLSWSKRSMGLRAEDISWWSDRSLLRADIIHTCGNFPNVPLVGRRGGINYNPSLAVRQFGYALRTPPLEKDVEESLFFHSSPDLTYEEWLQGRVEEFGLLFPIEEPLYPPTPEQSTIVSREEYDKLKNAMEGLQTENSELSAKFQDCMHQFHEAEYQKGEAVRLQEEAERKLAMEVDFFRKTDKALGSSSSELRRVKQQLMDAHGKLAGWQEQWDAFSTSRKAKEEEMVAELTGQMEKLKTLLKEKNNELLCARSTKGYITDQLNEARGQIEELKVLAGLKKSRLEEVFREDDGNYYREHINELDEIIHKRNMLIRHLTESPDHPDTVALLDEVRSSPYGLYTGG</sequence>
<dbReference type="PANTHER" id="PTHR48154:SF1">
    <property type="entry name" value="PROTEIN, PUTATIVE-RELATED"/>
    <property type="match status" value="1"/>
</dbReference>
<accession>A0A9D4XEW8</accession>
<evidence type="ECO:0000259" key="3">
    <source>
        <dbReference type="Pfam" id="PF24924"/>
    </source>
</evidence>
<dbReference type="PANTHER" id="PTHR48154">
    <property type="entry name" value="PROTEIN, PUTATIVE-RELATED"/>
    <property type="match status" value="1"/>
</dbReference>
<dbReference type="Proteomes" id="UP001058974">
    <property type="component" value="Chromosome 4"/>
</dbReference>
<dbReference type="EMBL" id="JAMSHJ010000004">
    <property type="protein sequence ID" value="KAI5419052.1"/>
    <property type="molecule type" value="Genomic_DNA"/>
</dbReference>
<evidence type="ECO:0000256" key="2">
    <source>
        <dbReference type="SAM" id="Phobius"/>
    </source>
</evidence>
<dbReference type="AlphaFoldDB" id="A0A9D4XEW8"/>
<feature type="transmembrane region" description="Helical" evidence="2">
    <location>
        <begin position="156"/>
        <end position="175"/>
    </location>
</feature>
<proteinExistence type="predicted"/>
<evidence type="ECO:0000256" key="1">
    <source>
        <dbReference type="SAM" id="Coils"/>
    </source>
</evidence>